<evidence type="ECO:0000313" key="1">
    <source>
        <dbReference type="EMBL" id="KAA1095538.1"/>
    </source>
</evidence>
<comment type="caution">
    <text evidence="1">The sequence shown here is derived from an EMBL/GenBank/DDBJ whole genome shotgun (WGS) entry which is preliminary data.</text>
</comment>
<dbReference type="EMBL" id="VSWC01000076">
    <property type="protein sequence ID" value="KAA1095538.1"/>
    <property type="molecule type" value="Genomic_DNA"/>
</dbReference>
<keyword evidence="2" id="KW-1185">Reference proteome</keyword>
<dbReference type="Proteomes" id="UP000324748">
    <property type="component" value="Unassembled WGS sequence"/>
</dbReference>
<reference evidence="1 2" key="1">
    <citation type="submission" date="2019-05" db="EMBL/GenBank/DDBJ databases">
        <title>Emergence of the Ug99 lineage of the wheat stem rust pathogen through somatic hybridization.</title>
        <authorList>
            <person name="Li F."/>
            <person name="Upadhyaya N.M."/>
            <person name="Sperschneider J."/>
            <person name="Matny O."/>
            <person name="Nguyen-Phuc H."/>
            <person name="Mago R."/>
            <person name="Raley C."/>
            <person name="Miller M.E."/>
            <person name="Silverstein K.A.T."/>
            <person name="Henningsen E."/>
            <person name="Hirsch C.D."/>
            <person name="Visser B."/>
            <person name="Pretorius Z.A."/>
            <person name="Steffenson B.J."/>
            <person name="Schwessinger B."/>
            <person name="Dodds P.N."/>
            <person name="Figueroa M."/>
        </authorList>
    </citation>
    <scope>NUCLEOTIDE SEQUENCE [LARGE SCALE GENOMIC DNA]</scope>
    <source>
        <strain evidence="1">21-0</strain>
    </source>
</reference>
<name>A0A5B0P5R0_PUCGR</name>
<organism evidence="1 2">
    <name type="scientific">Puccinia graminis f. sp. tritici</name>
    <dbReference type="NCBI Taxonomy" id="56615"/>
    <lineage>
        <taxon>Eukaryota</taxon>
        <taxon>Fungi</taxon>
        <taxon>Dikarya</taxon>
        <taxon>Basidiomycota</taxon>
        <taxon>Pucciniomycotina</taxon>
        <taxon>Pucciniomycetes</taxon>
        <taxon>Pucciniales</taxon>
        <taxon>Pucciniaceae</taxon>
        <taxon>Puccinia</taxon>
    </lineage>
</organism>
<gene>
    <name evidence="1" type="ORF">PGT21_000505</name>
</gene>
<proteinExistence type="predicted"/>
<dbReference type="AlphaFoldDB" id="A0A5B0P5R0"/>
<sequence length="148" mass="16956">MESTDKEAPTVGLSPLQEKRTRDRYSQTVTALLVFTWKASGNSIGFFLVKEAITTRPSQWKALARRCFTSSLSPAHWAKRSRIQSALEQFIALSMLKEHGTFHQPREMTHNIAAVQYAIRLGTMFSWITNINQKKNWKTLTIQPTMLN</sequence>
<protein>
    <submittedName>
        <fullName evidence="1">Uncharacterized protein</fullName>
    </submittedName>
</protein>
<evidence type="ECO:0000313" key="2">
    <source>
        <dbReference type="Proteomes" id="UP000324748"/>
    </source>
</evidence>
<accession>A0A5B0P5R0</accession>